<evidence type="ECO:0000256" key="3">
    <source>
        <dbReference type="ARBA" id="ARBA00022452"/>
    </source>
</evidence>
<comment type="caution">
    <text evidence="11">The sequence shown here is derived from an EMBL/GenBank/DDBJ whole genome shotgun (WGS) entry which is preliminary data.</text>
</comment>
<accession>A0ABX0U5U4</accession>
<keyword evidence="12" id="KW-1185">Reference proteome</keyword>
<dbReference type="Pfam" id="PF13715">
    <property type="entry name" value="CarbopepD_reg_2"/>
    <property type="match status" value="1"/>
</dbReference>
<evidence type="ECO:0000313" key="11">
    <source>
        <dbReference type="EMBL" id="NIJ43734.1"/>
    </source>
</evidence>
<keyword evidence="3 8" id="KW-1134">Transmembrane beta strand</keyword>
<comment type="subcellular location">
    <subcellularLocation>
        <location evidence="1 8">Cell outer membrane</location>
        <topology evidence="1 8">Multi-pass membrane protein</topology>
    </subcellularLocation>
</comment>
<reference evidence="11 12" key="1">
    <citation type="submission" date="2020-03" db="EMBL/GenBank/DDBJ databases">
        <title>Genomic Encyclopedia of Type Strains, Phase IV (KMG-IV): sequencing the most valuable type-strain genomes for metagenomic binning, comparative biology and taxonomic classification.</title>
        <authorList>
            <person name="Goeker M."/>
        </authorList>
    </citation>
    <scope>NUCLEOTIDE SEQUENCE [LARGE SCALE GENOMIC DNA]</scope>
    <source>
        <strain evidence="11 12">DSM 101599</strain>
    </source>
</reference>
<dbReference type="SUPFAM" id="SSF56935">
    <property type="entry name" value="Porins"/>
    <property type="match status" value="1"/>
</dbReference>
<evidence type="ECO:0000256" key="5">
    <source>
        <dbReference type="ARBA" id="ARBA00022729"/>
    </source>
</evidence>
<keyword evidence="4 8" id="KW-0812">Transmembrane</keyword>
<evidence type="ECO:0000256" key="4">
    <source>
        <dbReference type="ARBA" id="ARBA00022692"/>
    </source>
</evidence>
<keyword evidence="6 8" id="KW-0472">Membrane</keyword>
<sequence>MKLNIWIAMLSIVFCANAFAQKSTLKIKVIDAVYKEPVLGATVLLQKTNFVDITDVDGEVVLNTIPVGDYLLKVSFLGYETYQQKVKITSKEQFVNVVLEAGNEELESIIIKASRSTRTVQDIPTRIEFVGGEELGEKAMMNGANISMVLRESNGIQIQQTSLSSGNTSIKIQGLDGRYTQLLKDGFPMYGGFSGGLSLMQIPPLDLAQFEIIKGSSSTLYGGGAIAGLVNMVSKTPGDEATLDVLLTQTHVGGSTANVFYSDRQGKIGYTLYGSGNYQNIYDPNNDDFSNLPQTRTVSFNPKIFYYPNKATQFWLGLNATFDERKGGDVSVINNGVNGMHTYKEINESKRGSTQAVFEHQFNEDENLTIKQSVSYYDRVLTTSDLVFSGSQLDVFSEVNYQIHQQNNDWVLGTNYYQNSFDEDRISGDRNQNKNTLGTFVNNTHDFSKQFVLETGLRADYSYNYGVFVLPRVSLLWNKNRKFSTRLGGGLGYKLPDMFSEEAAAINFKNVLKIDNDLVNAETSYGGNWDLNYKTKLSPNIGFSWNQLFYVTGIDDALVLETDNNNVSQFVNANGFVLSRGAESNIKFTYKDLKWFLSYAYNNTTLNYLAGNPQKSLTPKHSSGSVFMYENETWRAGFETYYTGKQNLSNGTRTTDYVLFGFLLQRHFSWGSPYVNFENFTDVRQSKFSSEVSGTHSNPIFNEIYAPTDGFILSVGIKFSPFGGEEHHH</sequence>
<dbReference type="Gene3D" id="2.60.40.1120">
    <property type="entry name" value="Carboxypeptidase-like, regulatory domain"/>
    <property type="match status" value="1"/>
</dbReference>
<name>A0ABX0U5U4_9FLAO</name>
<comment type="similarity">
    <text evidence="8">Belongs to the TonB-dependent receptor family.</text>
</comment>
<organism evidence="11 12">
    <name type="scientific">Wenyingzhuangia heitensis</name>
    <dbReference type="NCBI Taxonomy" id="1487859"/>
    <lineage>
        <taxon>Bacteria</taxon>
        <taxon>Pseudomonadati</taxon>
        <taxon>Bacteroidota</taxon>
        <taxon>Flavobacteriia</taxon>
        <taxon>Flavobacteriales</taxon>
        <taxon>Flavobacteriaceae</taxon>
        <taxon>Wenyingzhuangia</taxon>
    </lineage>
</organism>
<dbReference type="InterPro" id="IPR008969">
    <property type="entry name" value="CarboxyPept-like_regulatory"/>
</dbReference>
<keyword evidence="5 9" id="KW-0732">Signal</keyword>
<dbReference type="SUPFAM" id="SSF49464">
    <property type="entry name" value="Carboxypeptidase regulatory domain-like"/>
    <property type="match status" value="1"/>
</dbReference>
<dbReference type="Gene3D" id="2.40.170.20">
    <property type="entry name" value="TonB-dependent receptor, beta-barrel domain"/>
    <property type="match status" value="1"/>
</dbReference>
<gene>
    <name evidence="11" type="ORF">FHR24_000173</name>
</gene>
<evidence type="ECO:0000313" key="12">
    <source>
        <dbReference type="Proteomes" id="UP000745859"/>
    </source>
</evidence>
<dbReference type="InterPro" id="IPR039426">
    <property type="entry name" value="TonB-dep_rcpt-like"/>
</dbReference>
<feature type="chain" id="PRO_5045814145" evidence="9">
    <location>
        <begin position="21"/>
        <end position="729"/>
    </location>
</feature>
<evidence type="ECO:0000259" key="10">
    <source>
        <dbReference type="Pfam" id="PF07715"/>
    </source>
</evidence>
<proteinExistence type="inferred from homology"/>
<evidence type="ECO:0000256" key="2">
    <source>
        <dbReference type="ARBA" id="ARBA00022448"/>
    </source>
</evidence>
<dbReference type="Gene3D" id="2.170.130.10">
    <property type="entry name" value="TonB-dependent receptor, plug domain"/>
    <property type="match status" value="1"/>
</dbReference>
<evidence type="ECO:0000256" key="6">
    <source>
        <dbReference type="ARBA" id="ARBA00023136"/>
    </source>
</evidence>
<feature type="signal peptide" evidence="9">
    <location>
        <begin position="1"/>
        <end position="20"/>
    </location>
</feature>
<dbReference type="Pfam" id="PF07715">
    <property type="entry name" value="Plug"/>
    <property type="match status" value="1"/>
</dbReference>
<dbReference type="Proteomes" id="UP000745859">
    <property type="component" value="Unassembled WGS sequence"/>
</dbReference>
<keyword evidence="11" id="KW-0675">Receptor</keyword>
<evidence type="ECO:0000256" key="7">
    <source>
        <dbReference type="ARBA" id="ARBA00023237"/>
    </source>
</evidence>
<dbReference type="InterPro" id="IPR012910">
    <property type="entry name" value="Plug_dom"/>
</dbReference>
<dbReference type="RefSeq" id="WP_167182496.1">
    <property type="nucleotide sequence ID" value="NZ_JAASQL010000001.1"/>
</dbReference>
<dbReference type="PANTHER" id="PTHR30069:SF29">
    <property type="entry name" value="HEMOGLOBIN AND HEMOGLOBIN-HAPTOGLOBIN-BINDING PROTEIN 1-RELATED"/>
    <property type="match status" value="1"/>
</dbReference>
<keyword evidence="2 8" id="KW-0813">Transport</keyword>
<evidence type="ECO:0000256" key="8">
    <source>
        <dbReference type="PROSITE-ProRule" id="PRU01360"/>
    </source>
</evidence>
<dbReference type="PROSITE" id="PS52016">
    <property type="entry name" value="TONB_DEPENDENT_REC_3"/>
    <property type="match status" value="1"/>
</dbReference>
<dbReference type="PANTHER" id="PTHR30069">
    <property type="entry name" value="TONB-DEPENDENT OUTER MEMBRANE RECEPTOR"/>
    <property type="match status" value="1"/>
</dbReference>
<feature type="domain" description="TonB-dependent receptor plug" evidence="10">
    <location>
        <begin position="120"/>
        <end position="228"/>
    </location>
</feature>
<evidence type="ECO:0000256" key="1">
    <source>
        <dbReference type="ARBA" id="ARBA00004571"/>
    </source>
</evidence>
<evidence type="ECO:0000256" key="9">
    <source>
        <dbReference type="SAM" id="SignalP"/>
    </source>
</evidence>
<keyword evidence="7 8" id="KW-0998">Cell outer membrane</keyword>
<dbReference type="InterPro" id="IPR036942">
    <property type="entry name" value="Beta-barrel_TonB_sf"/>
</dbReference>
<dbReference type="EMBL" id="JAASQL010000001">
    <property type="protein sequence ID" value="NIJ43734.1"/>
    <property type="molecule type" value="Genomic_DNA"/>
</dbReference>
<dbReference type="InterPro" id="IPR037066">
    <property type="entry name" value="Plug_dom_sf"/>
</dbReference>
<protein>
    <submittedName>
        <fullName evidence="11">Iron complex outermembrane receptor protein</fullName>
    </submittedName>
</protein>